<reference evidence="1 3" key="1">
    <citation type="journal article" date="2010" name="BMC Genomics">
        <title>Combination of measures distinguishes pre-miRNAs from other stem-loops in the genome of the newly sequenced Anopheles darlingi.</title>
        <authorList>
            <person name="Mendes N.D."/>
            <person name="Freitas A.T."/>
            <person name="Vasconcelos A.T."/>
            <person name="Sagot M.F."/>
        </authorList>
    </citation>
    <scope>NUCLEOTIDE SEQUENCE</scope>
</reference>
<organism evidence="1">
    <name type="scientific">Anopheles darlingi</name>
    <name type="common">Mosquito</name>
    <dbReference type="NCBI Taxonomy" id="43151"/>
    <lineage>
        <taxon>Eukaryota</taxon>
        <taxon>Metazoa</taxon>
        <taxon>Ecdysozoa</taxon>
        <taxon>Arthropoda</taxon>
        <taxon>Hexapoda</taxon>
        <taxon>Insecta</taxon>
        <taxon>Pterygota</taxon>
        <taxon>Neoptera</taxon>
        <taxon>Endopterygota</taxon>
        <taxon>Diptera</taxon>
        <taxon>Nematocera</taxon>
        <taxon>Culicoidea</taxon>
        <taxon>Culicidae</taxon>
        <taxon>Anophelinae</taxon>
        <taxon>Anopheles</taxon>
    </lineage>
</organism>
<accession>W5JMA1</accession>
<keyword evidence="3" id="KW-1185">Reference proteome</keyword>
<reference evidence="1" key="3">
    <citation type="journal article" date="2013" name="Nucleic Acids Res.">
        <title>The genome of Anopheles darlingi, the main neotropical malaria vector.</title>
        <authorList>
            <person name="Marinotti O."/>
            <person name="Cerqueira G.C."/>
            <person name="de Almeida L.G."/>
            <person name="Ferro M.I."/>
            <person name="Loreto E.L."/>
            <person name="Zaha A."/>
            <person name="Teixeira S.M."/>
            <person name="Wespiser A.R."/>
            <person name="Almeida E Silva A."/>
            <person name="Schlindwein A.D."/>
            <person name="Pacheco A.C."/>
            <person name="Silva A.L."/>
            <person name="Graveley B.R."/>
            <person name="Walenz B.P."/>
            <person name="Lima Bde A."/>
            <person name="Ribeiro C.A."/>
            <person name="Nunes-Silva C.G."/>
            <person name="de Carvalho C.R."/>
            <person name="Soares C.M."/>
            <person name="de Menezes C.B."/>
            <person name="Matiolli C."/>
            <person name="Caffrey D."/>
            <person name="Araujo D.A."/>
            <person name="de Oliveira D.M."/>
            <person name="Golenbock D."/>
            <person name="Grisard E.C."/>
            <person name="Fantinatti-Garboggini F."/>
            <person name="de Carvalho F.M."/>
            <person name="Barcellos F.G."/>
            <person name="Prosdocimi F."/>
            <person name="May G."/>
            <person name="Azevedo Junior G.M."/>
            <person name="Guimaraes G.M."/>
            <person name="Goldman G.H."/>
            <person name="Padilha I.Q."/>
            <person name="Batista Jda S."/>
            <person name="Ferro J.A."/>
            <person name="Ribeiro J.M."/>
            <person name="Fietto J.L."/>
            <person name="Dabbas K.M."/>
            <person name="Cerdeira L."/>
            <person name="Agnez-Lima L.F."/>
            <person name="Brocchi M."/>
            <person name="de Carvalho M.O."/>
            <person name="Teixeira Mde M."/>
            <person name="Diniz Maia Mde M."/>
            <person name="Goldman M.H."/>
            <person name="Cruz Schneider M.P."/>
            <person name="Felipe M.S."/>
            <person name="Hungria M."/>
            <person name="Nicolas M.F."/>
            <person name="Pereira M."/>
            <person name="Montes M.A."/>
            <person name="Cantao M.E."/>
            <person name="Vincentz M."/>
            <person name="Rafael M.S."/>
            <person name="Silverman N."/>
            <person name="Stoco P.H."/>
            <person name="Souza R.C."/>
            <person name="Vicentini R."/>
            <person name="Gazzinelli R.T."/>
            <person name="Neves Rde O."/>
            <person name="Silva R."/>
            <person name="Astolfi-Filho S."/>
            <person name="Maciel T.E."/>
            <person name="Urmenyi T.P."/>
            <person name="Tadei W.P."/>
            <person name="Camargo E.P."/>
            <person name="de Vasconcelos A.T."/>
        </authorList>
    </citation>
    <scope>NUCLEOTIDE SEQUENCE</scope>
</reference>
<name>W5JMA1_ANODA</name>
<evidence type="ECO:0000313" key="1">
    <source>
        <dbReference type="EMBL" id="ETN65497.1"/>
    </source>
</evidence>
<evidence type="ECO:0000313" key="3">
    <source>
        <dbReference type="Proteomes" id="UP000000673"/>
    </source>
</evidence>
<dbReference type="AlphaFoldDB" id="W5JMA1"/>
<dbReference type="VEuPathDB" id="VectorBase:ADAC002696"/>
<dbReference type="EMBL" id="ADMH02000632">
    <property type="protein sequence ID" value="ETN65497.1"/>
    <property type="molecule type" value="Genomic_DNA"/>
</dbReference>
<reference evidence="1" key="2">
    <citation type="submission" date="2010-05" db="EMBL/GenBank/DDBJ databases">
        <authorList>
            <person name="Almeida L.G."/>
            <person name="Nicolas M.F."/>
            <person name="Souza R.C."/>
            <person name="Vasconcelos A.T.R."/>
        </authorList>
    </citation>
    <scope>NUCLEOTIDE SEQUENCE</scope>
</reference>
<sequence>MGFVVKPYELGKKEPNASVLADALLAAANNESRHRLMCECERHPNGVPQHHHHPPVVIVWRSLISLRDDYSSARSTNFMFGGIRHLIGFLELLRVFAFAMALGLRAASTPTSQVISFPVVYDDEGKTIKYTLACCQASSSLATSALAEAEGKRLLPGIRHSRQSKSAPLNRKRI</sequence>
<dbReference type="EnsemblMetazoa" id="ADAC002696-RA">
    <property type="protein sequence ID" value="ADAC002696-PA"/>
    <property type="gene ID" value="ADAC002696"/>
</dbReference>
<protein>
    <submittedName>
        <fullName evidence="1 2">Uncharacterized protein</fullName>
    </submittedName>
</protein>
<gene>
    <name evidence="1" type="ORF">AND_002696</name>
</gene>
<dbReference type="HOGENOM" id="CLU_1541377_0_0_1"/>
<dbReference type="Proteomes" id="UP000000673">
    <property type="component" value="Unassembled WGS sequence"/>
</dbReference>
<reference evidence="2" key="4">
    <citation type="submission" date="2015-06" db="UniProtKB">
        <authorList>
            <consortium name="EnsemblMetazoa"/>
        </authorList>
    </citation>
    <scope>IDENTIFICATION</scope>
</reference>
<evidence type="ECO:0000313" key="2">
    <source>
        <dbReference type="EnsemblMetazoa" id="ADAC002696-PA"/>
    </source>
</evidence>
<proteinExistence type="predicted"/>